<proteinExistence type="inferred from homology"/>
<keyword evidence="3" id="KW-0963">Cytoplasm</keyword>
<gene>
    <name evidence="8" type="ORF">SAMN05660742_103226</name>
</gene>
<evidence type="ECO:0000313" key="9">
    <source>
        <dbReference type="Proteomes" id="UP000199662"/>
    </source>
</evidence>
<keyword evidence="6" id="KW-0131">Cell cycle</keyword>
<keyword evidence="9" id="KW-1185">Reference proteome</keyword>
<dbReference type="PANTHER" id="PTHR35794:SF2">
    <property type="entry name" value="CELL DIVISION PROTEIN DIVIVA"/>
    <property type="match status" value="1"/>
</dbReference>
<feature type="coiled-coil region" evidence="7">
    <location>
        <begin position="28"/>
        <end position="112"/>
    </location>
</feature>
<evidence type="ECO:0000256" key="5">
    <source>
        <dbReference type="ARBA" id="ARBA00023054"/>
    </source>
</evidence>
<dbReference type="Pfam" id="PF05103">
    <property type="entry name" value="DivIVA"/>
    <property type="match status" value="1"/>
</dbReference>
<dbReference type="Proteomes" id="UP000199662">
    <property type="component" value="Unassembled WGS sequence"/>
</dbReference>
<evidence type="ECO:0000256" key="4">
    <source>
        <dbReference type="ARBA" id="ARBA00022618"/>
    </source>
</evidence>
<comment type="similarity">
    <text evidence="2">Belongs to the DivIVA family.</text>
</comment>
<dbReference type="PANTHER" id="PTHR35794">
    <property type="entry name" value="CELL DIVISION PROTEIN DIVIVA"/>
    <property type="match status" value="1"/>
</dbReference>
<organism evidence="8 9">
    <name type="scientific">Propionispira arboris</name>
    <dbReference type="NCBI Taxonomy" id="84035"/>
    <lineage>
        <taxon>Bacteria</taxon>
        <taxon>Bacillati</taxon>
        <taxon>Bacillota</taxon>
        <taxon>Negativicutes</taxon>
        <taxon>Selenomonadales</taxon>
        <taxon>Selenomonadaceae</taxon>
        <taxon>Propionispira</taxon>
    </lineage>
</organism>
<dbReference type="RefSeq" id="WP_091829625.1">
    <property type="nucleotide sequence ID" value="NZ_FNZK01000003.1"/>
</dbReference>
<evidence type="ECO:0000256" key="2">
    <source>
        <dbReference type="ARBA" id="ARBA00009008"/>
    </source>
</evidence>
<dbReference type="InterPro" id="IPR007793">
    <property type="entry name" value="DivIVA_fam"/>
</dbReference>
<keyword evidence="4 8" id="KW-0132">Cell division</keyword>
<dbReference type="GO" id="GO:0051301">
    <property type="term" value="P:cell division"/>
    <property type="evidence" value="ECO:0007669"/>
    <property type="project" value="UniProtKB-KW"/>
</dbReference>
<dbReference type="AlphaFoldDB" id="A0A1H6WG59"/>
<accession>A0A1H6WG59</accession>
<dbReference type="NCBIfam" id="TIGR03544">
    <property type="entry name" value="DivI1A_domain"/>
    <property type="match status" value="1"/>
</dbReference>
<dbReference type="STRING" id="84035.SAMN05660742_103226"/>
<evidence type="ECO:0000256" key="7">
    <source>
        <dbReference type="SAM" id="Coils"/>
    </source>
</evidence>
<evidence type="ECO:0000313" key="8">
    <source>
        <dbReference type="EMBL" id="SEJ11780.1"/>
    </source>
</evidence>
<keyword evidence="5 7" id="KW-0175">Coiled coil</keyword>
<dbReference type="Gene3D" id="6.10.250.660">
    <property type="match status" value="1"/>
</dbReference>
<comment type="subcellular location">
    <subcellularLocation>
        <location evidence="1">Cytoplasm</location>
    </subcellularLocation>
</comment>
<protein>
    <submittedName>
        <fullName evidence="8">Cell division initiation protein</fullName>
    </submittedName>
</protein>
<name>A0A1H6WG59_9FIRM</name>
<dbReference type="EMBL" id="FNZK01000003">
    <property type="protein sequence ID" value="SEJ11780.1"/>
    <property type="molecule type" value="Genomic_DNA"/>
</dbReference>
<dbReference type="InterPro" id="IPR019933">
    <property type="entry name" value="DivIVA_domain"/>
</dbReference>
<evidence type="ECO:0000256" key="6">
    <source>
        <dbReference type="ARBA" id="ARBA00023306"/>
    </source>
</evidence>
<evidence type="ECO:0000256" key="3">
    <source>
        <dbReference type="ARBA" id="ARBA00022490"/>
    </source>
</evidence>
<sequence length="169" mass="19700">MLTPLDIHNQEFKRSFRGYNEDEIDTFLDRVIKDYEQLYRDNVQLKEKANQMQDDIGRFKQMEATLHETLLIAQKTAEEVKTNAQKEAANIIQEAQLNAKKLMIEAAEKVHQQTLSYQDMQRQYDSFQTKMKTLLVTQLNLLDLTDQSSTAENVPLQEVGLHNNEIPLD</sequence>
<reference evidence="8 9" key="1">
    <citation type="submission" date="2016-10" db="EMBL/GenBank/DDBJ databases">
        <authorList>
            <person name="de Groot N.N."/>
        </authorList>
    </citation>
    <scope>NUCLEOTIDE SEQUENCE [LARGE SCALE GENOMIC DNA]</scope>
    <source>
        <strain evidence="8 9">DSM 2179</strain>
    </source>
</reference>
<dbReference type="GO" id="GO:0005737">
    <property type="term" value="C:cytoplasm"/>
    <property type="evidence" value="ECO:0007669"/>
    <property type="project" value="UniProtKB-SubCell"/>
</dbReference>
<evidence type="ECO:0000256" key="1">
    <source>
        <dbReference type="ARBA" id="ARBA00004496"/>
    </source>
</evidence>